<evidence type="ECO:0000256" key="2">
    <source>
        <dbReference type="ARBA" id="ARBA00023054"/>
    </source>
</evidence>
<dbReference type="InterPro" id="IPR050465">
    <property type="entry name" value="UPF0194_transport"/>
</dbReference>
<feature type="domain" description="GAF" evidence="3">
    <location>
        <begin position="184"/>
        <end position="332"/>
    </location>
</feature>
<reference evidence="4 5" key="1">
    <citation type="submission" date="2016-10" db="EMBL/GenBank/DDBJ databases">
        <authorList>
            <person name="de Groot N.N."/>
        </authorList>
    </citation>
    <scope>NUCLEOTIDE SEQUENCE [LARGE SCALE GENOMIC DNA]</scope>
    <source>
        <strain evidence="4 5">DSM 22012</strain>
    </source>
</reference>
<sequence length="620" mass="68728">MQTPADQPQDESLQSGRSGYGILDQALWSRFRDAADAQSFLTVWLALQCRQLGANAAGTLLMGEPDIGPFTPVAIWPDTGNEDPVMIEAAQQSVQQRRGVVLGEEGKERILAHPLTVQGRLYGVIAVRVTDASLQTTDLFRRLQWGAGWMEVLTLREQAELDAELRERSATAFDTLATLLEHARFDEACNALVGDLASRLNCDTVSVGFVRYRRCRVKALSLSAGFGQRMSLIRDIGTAMDEAIDQNAAILYPPPPEWEYRVTRAHAELAESRKAGAILTLPLQSKGELIGALTFERTRGESFSPDEVEVCDAVAAVVGPILDDRRANDRALAVKIFISLTTQLKRLLGPGYFGRKLATLVVIALIAFFSFAKDDYSVSAPALLQGTVQRTLVAPFGGYLAAQYARAGDLVENGQVLAALDDRDLTLERLRLITAERQSQAEYDRALAEGNRAEANIIRAQIDQAQAQLSLIDEQLSRTRILAPFDGIVVSGDLSQSVGISLERGQELFQIAPLDSYRVVLEVDERDIQNIQPQQQGILRVSAMPETELPYQVERITPMAMQQEGRNFFRVEAQLSTENSDLRPGMEGVARTDIDRRLLIRIWGEKTLNWIQLALWRWLP</sequence>
<dbReference type="AlphaFoldDB" id="A0A1H6AIZ6"/>
<protein>
    <submittedName>
        <fullName evidence="4">RND family efflux transporter, MFP subunit</fullName>
    </submittedName>
</protein>
<dbReference type="Proteomes" id="UP000236745">
    <property type="component" value="Unassembled WGS sequence"/>
</dbReference>
<dbReference type="Gene3D" id="2.40.30.170">
    <property type="match status" value="1"/>
</dbReference>
<dbReference type="RefSeq" id="WP_104003159.1">
    <property type="nucleotide sequence ID" value="NZ_FNVQ01000002.1"/>
</dbReference>
<evidence type="ECO:0000313" key="5">
    <source>
        <dbReference type="Proteomes" id="UP000236745"/>
    </source>
</evidence>
<name>A0A1H6AIZ6_9GAMM</name>
<dbReference type="InterPro" id="IPR003018">
    <property type="entry name" value="GAF"/>
</dbReference>
<evidence type="ECO:0000259" key="3">
    <source>
        <dbReference type="SMART" id="SM00065"/>
    </source>
</evidence>
<dbReference type="GO" id="GO:0030313">
    <property type="term" value="C:cell envelope"/>
    <property type="evidence" value="ECO:0007669"/>
    <property type="project" value="UniProtKB-SubCell"/>
</dbReference>
<comment type="subcellular location">
    <subcellularLocation>
        <location evidence="1">Cell envelope</location>
    </subcellularLocation>
</comment>
<dbReference type="InterPro" id="IPR029016">
    <property type="entry name" value="GAF-like_dom_sf"/>
</dbReference>
<dbReference type="OrthoDB" id="9806939at2"/>
<dbReference type="PANTHER" id="PTHR32347">
    <property type="entry name" value="EFFLUX SYSTEM COMPONENT YKNX-RELATED"/>
    <property type="match status" value="1"/>
</dbReference>
<dbReference type="SMART" id="SM00065">
    <property type="entry name" value="GAF"/>
    <property type="match status" value="1"/>
</dbReference>
<evidence type="ECO:0000256" key="1">
    <source>
        <dbReference type="ARBA" id="ARBA00004196"/>
    </source>
</evidence>
<dbReference type="Pfam" id="PF25954">
    <property type="entry name" value="Beta-barrel_RND_2"/>
    <property type="match status" value="1"/>
</dbReference>
<dbReference type="InterPro" id="IPR058792">
    <property type="entry name" value="Beta-barrel_RND_2"/>
</dbReference>
<dbReference type="SUPFAM" id="SSF111369">
    <property type="entry name" value="HlyD-like secretion proteins"/>
    <property type="match status" value="1"/>
</dbReference>
<keyword evidence="5" id="KW-1185">Reference proteome</keyword>
<evidence type="ECO:0000313" key="4">
    <source>
        <dbReference type="EMBL" id="SEG48220.1"/>
    </source>
</evidence>
<keyword evidence="2" id="KW-0175">Coiled coil</keyword>
<dbReference type="Gene3D" id="3.30.450.40">
    <property type="match status" value="1"/>
</dbReference>
<organism evidence="4 5">
    <name type="scientific">Marinobacterium lutimaris</name>
    <dbReference type="NCBI Taxonomy" id="568106"/>
    <lineage>
        <taxon>Bacteria</taxon>
        <taxon>Pseudomonadati</taxon>
        <taxon>Pseudomonadota</taxon>
        <taxon>Gammaproteobacteria</taxon>
        <taxon>Oceanospirillales</taxon>
        <taxon>Oceanospirillaceae</taxon>
        <taxon>Marinobacterium</taxon>
    </lineage>
</organism>
<dbReference type="InterPro" id="IPR058647">
    <property type="entry name" value="BSH_CzcB-like"/>
</dbReference>
<dbReference type="Pfam" id="PF25973">
    <property type="entry name" value="BSH_CzcB"/>
    <property type="match status" value="1"/>
</dbReference>
<dbReference type="SUPFAM" id="SSF55781">
    <property type="entry name" value="GAF domain-like"/>
    <property type="match status" value="1"/>
</dbReference>
<dbReference type="Pfam" id="PF01590">
    <property type="entry name" value="GAF"/>
    <property type="match status" value="1"/>
</dbReference>
<accession>A0A1H6AIZ6</accession>
<proteinExistence type="predicted"/>
<gene>
    <name evidence="4" type="ORF">SAMN05444390_10243</name>
</gene>
<dbReference type="PANTHER" id="PTHR32347:SF23">
    <property type="entry name" value="BLL5650 PROTEIN"/>
    <property type="match status" value="1"/>
</dbReference>
<dbReference type="EMBL" id="FNVQ01000002">
    <property type="protein sequence ID" value="SEG48220.1"/>
    <property type="molecule type" value="Genomic_DNA"/>
</dbReference>